<protein>
    <submittedName>
        <fullName evidence="2">Uncharacterized protein</fullName>
    </submittedName>
</protein>
<dbReference type="OrthoDB" id="821805at2"/>
<dbReference type="EMBL" id="VHIQ01000005">
    <property type="protein sequence ID" value="TPV32794.1"/>
    <property type="molecule type" value="Genomic_DNA"/>
</dbReference>
<proteinExistence type="predicted"/>
<gene>
    <name evidence="2" type="ORF">FJ651_10790</name>
</gene>
<evidence type="ECO:0000256" key="1">
    <source>
        <dbReference type="SAM" id="Phobius"/>
    </source>
</evidence>
<evidence type="ECO:0000313" key="3">
    <source>
        <dbReference type="Proteomes" id="UP000317332"/>
    </source>
</evidence>
<dbReference type="Pfam" id="PF19578">
    <property type="entry name" value="DUF6090"/>
    <property type="match status" value="1"/>
</dbReference>
<comment type="caution">
    <text evidence="2">The sequence shown here is derived from an EMBL/GenBank/DDBJ whole genome shotgun (WGS) entry which is preliminary data.</text>
</comment>
<dbReference type="AlphaFoldDB" id="A0A506PGT3"/>
<keyword evidence="1" id="KW-1133">Transmembrane helix</keyword>
<keyword evidence="1" id="KW-0472">Membrane</keyword>
<accession>A0A506PGT3</accession>
<dbReference type="Proteomes" id="UP000317332">
    <property type="component" value="Unassembled WGS sequence"/>
</dbReference>
<dbReference type="InterPro" id="IPR045749">
    <property type="entry name" value="DUF6090"/>
</dbReference>
<name>A0A506PGT3_9FLAO</name>
<organism evidence="2 3">
    <name type="scientific">Paucihalobacter ruber</name>
    <dbReference type="NCBI Taxonomy" id="2567861"/>
    <lineage>
        <taxon>Bacteria</taxon>
        <taxon>Pseudomonadati</taxon>
        <taxon>Bacteroidota</taxon>
        <taxon>Flavobacteriia</taxon>
        <taxon>Flavobacteriales</taxon>
        <taxon>Flavobacteriaceae</taxon>
        <taxon>Paucihalobacter</taxon>
    </lineage>
</organism>
<keyword evidence="3" id="KW-1185">Reference proteome</keyword>
<evidence type="ECO:0000313" key="2">
    <source>
        <dbReference type="EMBL" id="TPV32794.1"/>
    </source>
</evidence>
<feature type="transmembrane region" description="Helical" evidence="1">
    <location>
        <begin position="28"/>
        <end position="49"/>
    </location>
</feature>
<sequence length="273" mass="31797">MIKLFRHFRQNLFNEGLSAGQAGKTTKYFKYAIGEILLVVIGILIALQINTWNNNRLNSIEEKKLLQNLTIDLNLELAAMENHQSMQQSMLDNCMSILENYNKNDGFLIDEELNKKMNQLWIRYGYTMNKATFSTMESTGKIDLIQNEFTRNQIVIYYRSLTAFSNNTQNNNSDLVDGLLNHNLIELSYFEEGLYNGKNLGAINFMNKKNYPIQNNDRLINQLKYKLSIDDNILKLINIVNLRMFLANIQMAYVEQQMEATHNLINIIKKDLE</sequence>
<dbReference type="RefSeq" id="WP_140990541.1">
    <property type="nucleotide sequence ID" value="NZ_VHIQ01000005.1"/>
</dbReference>
<keyword evidence="1" id="KW-0812">Transmembrane</keyword>
<reference evidence="2 3" key="1">
    <citation type="submission" date="2019-06" db="EMBL/GenBank/DDBJ databases">
        <title>Flavobacteriaceae Paucihalobacterium erythroidium CWB-1, complete genome.</title>
        <authorList>
            <person name="Wu S."/>
        </authorList>
    </citation>
    <scope>NUCLEOTIDE SEQUENCE [LARGE SCALE GENOMIC DNA]</scope>
    <source>
        <strain evidence="2 3">CWB-1</strain>
    </source>
</reference>